<dbReference type="Gene3D" id="1.10.287.70">
    <property type="match status" value="1"/>
</dbReference>
<keyword evidence="10" id="KW-0325">Glycoprotein</keyword>
<keyword evidence="8" id="KW-0406">Ion transport</keyword>
<keyword evidence="5" id="KW-0677">Repeat</keyword>
<keyword evidence="7 12" id="KW-0040">ANK repeat</keyword>
<dbReference type="Proteomes" id="UP000838878">
    <property type="component" value="Chromosome 12"/>
</dbReference>
<evidence type="ECO:0000256" key="8">
    <source>
        <dbReference type="ARBA" id="ARBA00023065"/>
    </source>
</evidence>
<evidence type="ECO:0000256" key="12">
    <source>
        <dbReference type="PROSITE-ProRule" id="PRU00023"/>
    </source>
</evidence>
<dbReference type="PANTHER" id="PTHR47143">
    <property type="entry name" value="TRANSIENT RECEPTOR POTENTIAL CATION CHANNEL PROTEIN PAINLESS"/>
    <property type="match status" value="1"/>
</dbReference>
<reference evidence="15" key="1">
    <citation type="submission" date="2021-12" db="EMBL/GenBank/DDBJ databases">
        <authorList>
            <person name="Martin H S."/>
        </authorList>
    </citation>
    <scope>NUCLEOTIDE SEQUENCE</scope>
</reference>
<dbReference type="InterPro" id="IPR005821">
    <property type="entry name" value="Ion_trans_dom"/>
</dbReference>
<gene>
    <name evidence="15" type="ORF">BINO364_LOCUS4234</name>
</gene>
<dbReference type="PROSITE" id="PS50088">
    <property type="entry name" value="ANK_REPEAT"/>
    <property type="match status" value="6"/>
</dbReference>
<keyword evidence="4 13" id="KW-0812">Transmembrane</keyword>
<keyword evidence="16" id="KW-1185">Reference proteome</keyword>
<keyword evidence="9 13" id="KW-0472">Membrane</keyword>
<evidence type="ECO:0000256" key="11">
    <source>
        <dbReference type="ARBA" id="ARBA00023303"/>
    </source>
</evidence>
<evidence type="ECO:0000256" key="10">
    <source>
        <dbReference type="ARBA" id="ARBA00023180"/>
    </source>
</evidence>
<feature type="domain" description="Ion transport" evidence="14">
    <location>
        <begin position="564"/>
        <end position="792"/>
    </location>
</feature>
<accession>A0A8J9UC65</accession>
<dbReference type="Pfam" id="PF00520">
    <property type="entry name" value="Ion_trans"/>
    <property type="match status" value="1"/>
</dbReference>
<feature type="repeat" description="ANK" evidence="12">
    <location>
        <begin position="279"/>
        <end position="311"/>
    </location>
</feature>
<feature type="repeat" description="ANK" evidence="12">
    <location>
        <begin position="243"/>
        <end position="275"/>
    </location>
</feature>
<dbReference type="Gene3D" id="1.25.40.20">
    <property type="entry name" value="Ankyrin repeat-containing domain"/>
    <property type="match status" value="4"/>
</dbReference>
<evidence type="ECO:0000256" key="1">
    <source>
        <dbReference type="ARBA" id="ARBA00004141"/>
    </source>
</evidence>
<dbReference type="OrthoDB" id="5402602at2759"/>
<evidence type="ECO:0000256" key="6">
    <source>
        <dbReference type="ARBA" id="ARBA00022989"/>
    </source>
</evidence>
<feature type="transmembrane region" description="Helical" evidence="13">
    <location>
        <begin position="695"/>
        <end position="717"/>
    </location>
</feature>
<proteinExistence type="predicted"/>
<dbReference type="AlphaFoldDB" id="A0A8J9UC65"/>
<sequence length="985" mass="111282">MSSEAEEDIRKISKITKDMVNMRCDLGDVSMLLPKIWKDNIDHNCMDIKGTFPLLQPGWTPLHVAASRARRHCTRLLLAAGADPNICDLLGRTPLDVAGTAYYHDKEVNNKEFTDVVKMLLRAGSQFNSMKSAGLNVDTPLHAATELENIDCINALLDAGVSVSILNSAGETPLHVCVKKKLEPALQILANYAYKDADPMRAMVDVKDKDGHTVLQAAVEAAWVPGVCIALESGADVTVTANDGDTPLHSAATLGNLDVLNEILSLAKQRNFIDYQNDEGETPLFKAIIHGHLSCVETLLNEGASINMTMLGEVNVLHVAAEYGHIDILKLLLEYKDGMAKDMINNLTSPDRRGFGPIHFSVLENNIECVKFLISKNADIRLRTTSSPHKCSTPLHLAASKNYEEIAKVILSSDRTTIHEVNSIGWYPLHTASHNGSREIITLLLQEGADLSCYTDGPKKYRQTAIDMIIHNLSRPTDYLEEVFDSYICSNSQNFQDSKCEVTVDYRILMPSICEMEQMKVIQALLKTGNRHSQRRLLVHPLVESFLYLKWKALLPFFYTIIAVYALFVSSLTIFTIGVFFYKDSNLDVPVALNPNIWEYMIYSTIILIIVEEIFYMNIKSSRYFWQLETWIKFSSLILAASLPVIVALVSTTDWPRHVATCALLLSWIELMFLLSRFPNWGYYVLMFGKVAANVVKILLTFAFLVIGFSLSFMIQFHSEIPFDGPWAAFVKTMVMMTSEFDYEALFDEDHTDKLATSLIVVRLIFVIFLILAAIVLMNLMVGVAVNDINDLEVLGNIRRLVKQVEFLGTLDNLVYNKLFNIVLPNSISHRIRYKRKVMSTITFCPGQPRWRIHNSIPSRIRNAILDKAQQQKKQMEMESNWESFRTKVFEMHEVLTKKEGKPINAPETVKADVQELPKVKYDEIIKRLNSLDDGVTEVKDQVEEYVENAKCPIEKLNVKMDQISLEIESIKEFLSRLESKLGSL</sequence>
<evidence type="ECO:0000256" key="3">
    <source>
        <dbReference type="ARBA" id="ARBA00022606"/>
    </source>
</evidence>
<feature type="transmembrane region" description="Helical" evidence="13">
    <location>
        <begin position="658"/>
        <end position="675"/>
    </location>
</feature>
<dbReference type="InterPro" id="IPR052076">
    <property type="entry name" value="TRP_cation_channel"/>
</dbReference>
<dbReference type="EMBL" id="OV170232">
    <property type="protein sequence ID" value="CAH0717648.1"/>
    <property type="molecule type" value="Genomic_DNA"/>
</dbReference>
<dbReference type="GO" id="GO:0034703">
    <property type="term" value="C:cation channel complex"/>
    <property type="evidence" value="ECO:0007669"/>
    <property type="project" value="UniProtKB-ARBA"/>
</dbReference>
<dbReference type="PROSITE" id="PS50297">
    <property type="entry name" value="ANK_REP_REGION"/>
    <property type="match status" value="6"/>
</dbReference>
<name>A0A8J9UC65_9NEOP</name>
<evidence type="ECO:0000256" key="4">
    <source>
        <dbReference type="ARBA" id="ARBA00022692"/>
    </source>
</evidence>
<feature type="transmembrane region" description="Helical" evidence="13">
    <location>
        <begin position="631"/>
        <end position="652"/>
    </location>
</feature>
<organism evidence="15 16">
    <name type="scientific">Brenthis ino</name>
    <name type="common">lesser marbled fritillary</name>
    <dbReference type="NCBI Taxonomy" id="405034"/>
    <lineage>
        <taxon>Eukaryota</taxon>
        <taxon>Metazoa</taxon>
        <taxon>Ecdysozoa</taxon>
        <taxon>Arthropoda</taxon>
        <taxon>Hexapoda</taxon>
        <taxon>Insecta</taxon>
        <taxon>Pterygota</taxon>
        <taxon>Neoptera</taxon>
        <taxon>Endopterygota</taxon>
        <taxon>Lepidoptera</taxon>
        <taxon>Glossata</taxon>
        <taxon>Ditrysia</taxon>
        <taxon>Papilionoidea</taxon>
        <taxon>Nymphalidae</taxon>
        <taxon>Heliconiinae</taxon>
        <taxon>Argynnini</taxon>
        <taxon>Brenthis</taxon>
    </lineage>
</organism>
<feature type="transmembrane region" description="Helical" evidence="13">
    <location>
        <begin position="557"/>
        <end position="580"/>
    </location>
</feature>
<dbReference type="PANTHER" id="PTHR47143:SF1">
    <property type="entry name" value="ION_TRANS DOMAIN-CONTAINING PROTEIN"/>
    <property type="match status" value="1"/>
</dbReference>
<dbReference type="SMART" id="SM00248">
    <property type="entry name" value="ANK"/>
    <property type="match status" value="11"/>
</dbReference>
<keyword evidence="6 13" id="KW-1133">Transmembrane helix</keyword>
<evidence type="ECO:0000256" key="2">
    <source>
        <dbReference type="ARBA" id="ARBA00022448"/>
    </source>
</evidence>
<dbReference type="InterPro" id="IPR002110">
    <property type="entry name" value="Ankyrin_rpt"/>
</dbReference>
<keyword evidence="11" id="KW-0407">Ion channel</keyword>
<dbReference type="Pfam" id="PF12796">
    <property type="entry name" value="Ank_2"/>
    <property type="match status" value="3"/>
</dbReference>
<feature type="transmembrane region" description="Helical" evidence="13">
    <location>
        <begin position="760"/>
        <end position="782"/>
    </location>
</feature>
<evidence type="ECO:0000256" key="13">
    <source>
        <dbReference type="SAM" id="Phobius"/>
    </source>
</evidence>
<feature type="non-terminal residue" evidence="15">
    <location>
        <position position="985"/>
    </location>
</feature>
<comment type="subcellular location">
    <subcellularLocation>
        <location evidence="1">Membrane</location>
        <topology evidence="1">Multi-pass membrane protein</topology>
    </subcellularLocation>
</comment>
<dbReference type="InterPro" id="IPR036770">
    <property type="entry name" value="Ankyrin_rpt-contain_sf"/>
</dbReference>
<evidence type="ECO:0000256" key="9">
    <source>
        <dbReference type="ARBA" id="ARBA00023136"/>
    </source>
</evidence>
<feature type="repeat" description="ANK" evidence="12">
    <location>
        <begin position="136"/>
        <end position="168"/>
    </location>
</feature>
<dbReference type="GO" id="GO:0005216">
    <property type="term" value="F:monoatomic ion channel activity"/>
    <property type="evidence" value="ECO:0007669"/>
    <property type="project" value="InterPro"/>
</dbReference>
<dbReference type="SUPFAM" id="SSF48403">
    <property type="entry name" value="Ankyrin repeat"/>
    <property type="match status" value="1"/>
</dbReference>
<feature type="repeat" description="ANK" evidence="12">
    <location>
        <begin position="424"/>
        <end position="456"/>
    </location>
</feature>
<protein>
    <recommendedName>
        <fullName evidence="14">Ion transport domain-containing protein</fullName>
    </recommendedName>
</protein>
<keyword evidence="3" id="KW-0716">Sensory transduction</keyword>
<dbReference type="PRINTS" id="PR01415">
    <property type="entry name" value="ANKYRIN"/>
</dbReference>
<feature type="repeat" description="ANK" evidence="12">
    <location>
        <begin position="353"/>
        <end position="385"/>
    </location>
</feature>
<feature type="transmembrane region" description="Helical" evidence="13">
    <location>
        <begin position="600"/>
        <end position="619"/>
    </location>
</feature>
<dbReference type="Pfam" id="PF00023">
    <property type="entry name" value="Ank"/>
    <property type="match status" value="2"/>
</dbReference>
<evidence type="ECO:0000313" key="15">
    <source>
        <dbReference type="EMBL" id="CAH0717648.1"/>
    </source>
</evidence>
<evidence type="ECO:0000256" key="7">
    <source>
        <dbReference type="ARBA" id="ARBA00023043"/>
    </source>
</evidence>
<feature type="repeat" description="ANK" evidence="12">
    <location>
        <begin position="57"/>
        <end position="89"/>
    </location>
</feature>
<evidence type="ECO:0000259" key="14">
    <source>
        <dbReference type="Pfam" id="PF00520"/>
    </source>
</evidence>
<evidence type="ECO:0000256" key="5">
    <source>
        <dbReference type="ARBA" id="ARBA00022737"/>
    </source>
</evidence>
<evidence type="ECO:0000313" key="16">
    <source>
        <dbReference type="Proteomes" id="UP000838878"/>
    </source>
</evidence>
<keyword evidence="2" id="KW-0813">Transport</keyword>